<dbReference type="EMBL" id="FQ859090">
    <property type="protein sequence ID" value="CCA78111.1"/>
    <property type="molecule type" value="Genomic_DNA"/>
</dbReference>
<dbReference type="NCBIfam" id="TIGR01453">
    <property type="entry name" value="grpIintron_endo"/>
    <property type="match status" value="1"/>
</dbReference>
<dbReference type="OrthoDB" id="5276050at2759"/>
<name>G4U3F2_SERID</name>
<organism evidence="3">
    <name type="scientific">Serendipita indica (strain DSM 11827)</name>
    <name type="common">Root endophyte fungus</name>
    <name type="synonym">Piriformospora indica</name>
    <dbReference type="NCBI Taxonomy" id="1109443"/>
    <lineage>
        <taxon>Eukaryota</taxon>
        <taxon>Fungi</taxon>
        <taxon>Dikarya</taxon>
        <taxon>Basidiomycota</taxon>
        <taxon>Agaricomycotina</taxon>
        <taxon>Agaricomycetes</taxon>
        <taxon>Sebacinales</taxon>
        <taxon>Serendipitaceae</taxon>
        <taxon>Serendipita</taxon>
    </lineage>
</organism>
<dbReference type="InParanoid" id="G4U3F2"/>
<dbReference type="STRING" id="1109443.G4U3F2"/>
<keyword evidence="2" id="KW-0540">Nuclease</keyword>
<dbReference type="Gene3D" id="3.40.1440.10">
    <property type="entry name" value="GIY-YIG endonuclease"/>
    <property type="match status" value="1"/>
</dbReference>
<dbReference type="AlphaFoldDB" id="G4U3F2"/>
<proteinExistence type="predicted"/>
<evidence type="ECO:0000313" key="3">
    <source>
        <dbReference type="Proteomes" id="UP000007148"/>
    </source>
</evidence>
<keyword evidence="2" id="KW-0378">Hydrolase</keyword>
<dbReference type="InterPro" id="IPR000305">
    <property type="entry name" value="GIY-YIG_endonuc"/>
</dbReference>
<evidence type="ECO:0000313" key="2">
    <source>
        <dbReference type="EMBL" id="CCA78111.1"/>
    </source>
</evidence>
<dbReference type="PROSITE" id="PS50164">
    <property type="entry name" value="GIY_YIG"/>
    <property type="match status" value="1"/>
</dbReference>
<keyword evidence="3" id="KW-1185">Reference proteome</keyword>
<dbReference type="CDD" id="cd10445">
    <property type="entry name" value="GIY-YIG_bI1_like"/>
    <property type="match status" value="1"/>
</dbReference>
<evidence type="ECO:0000259" key="1">
    <source>
        <dbReference type="PROSITE" id="PS50164"/>
    </source>
</evidence>
<dbReference type="InterPro" id="IPR035901">
    <property type="entry name" value="GIY-YIG_endonuc_sf"/>
</dbReference>
<feature type="domain" description="GIY-YIG" evidence="1">
    <location>
        <begin position="33"/>
        <end position="121"/>
    </location>
</feature>
<keyword evidence="2" id="KW-0255">Endonuclease</keyword>
<dbReference type="InterPro" id="IPR006350">
    <property type="entry name" value="Intron_endoG1"/>
</dbReference>
<dbReference type="Proteomes" id="UP000007148">
    <property type="component" value="Mitochondrion MT"/>
</dbReference>
<dbReference type="SUPFAM" id="SSF82771">
    <property type="entry name" value="GIY-YIG endonuclease"/>
    <property type="match status" value="1"/>
</dbReference>
<dbReference type="eggNOG" id="ENOG502SFCG">
    <property type="taxonomic scope" value="Eukaryota"/>
</dbReference>
<accession>G4U3F2</accession>
<sequence length="121" mass="14538">MKRNEIKHLLNKIQQSYSNLIDLKNKIIKENLNKSGIYLWTNIITQDIYVCSSIDLGLRFRDYFKLSYISNPNRSNSIIHKALIKYGYENFQLEILEYCDTNMCIEREQFYLDLLNPKYNI</sequence>
<protein>
    <submittedName>
        <fullName evidence="2">Related to GIY-YIG endonuclease</fullName>
    </submittedName>
</protein>
<geneLocation type="mitochondrion" evidence="2"/>
<gene>
    <name evidence="2" type="ORF">PIIN_mit_GIY2</name>
</gene>
<keyword evidence="2" id="KW-0496">Mitochondrion</keyword>
<dbReference type="Pfam" id="PF01541">
    <property type="entry name" value="GIY-YIG"/>
    <property type="match status" value="1"/>
</dbReference>
<reference evidence="2 3" key="1">
    <citation type="journal article" date="2011" name="PLoS Pathog.">
        <title>Endophytic Life Strategies Decoded by Genome and Transcriptome Analyses of the Mutualistic Root Symbiont Piriformospora indica.</title>
        <authorList>
            <person name="Zuccaro A."/>
            <person name="Lahrmann U."/>
            <person name="Guldener U."/>
            <person name="Langen G."/>
            <person name="Pfiffi S."/>
            <person name="Biedenkopf D."/>
            <person name="Wong P."/>
            <person name="Samans B."/>
            <person name="Grimm C."/>
            <person name="Basiewicz M."/>
            <person name="Murat C."/>
            <person name="Martin F."/>
            <person name="Kogel K.H."/>
        </authorList>
    </citation>
    <scope>NUCLEOTIDE SEQUENCE [LARGE SCALE GENOMIC DNA]</scope>
    <source>
        <strain evidence="2 3">DSM 11827</strain>
    </source>
</reference>
<dbReference type="SMART" id="SM00465">
    <property type="entry name" value="GIYc"/>
    <property type="match status" value="1"/>
</dbReference>
<dbReference type="GO" id="GO:0004519">
    <property type="term" value="F:endonuclease activity"/>
    <property type="evidence" value="ECO:0007669"/>
    <property type="project" value="UniProtKB-KW"/>
</dbReference>